<proteinExistence type="predicted"/>
<gene>
    <name evidence="2" type="ORF">TrCOL_g13124</name>
</gene>
<feature type="region of interest" description="Disordered" evidence="1">
    <location>
        <begin position="280"/>
        <end position="311"/>
    </location>
</feature>
<feature type="compositionally biased region" description="Basic and acidic residues" evidence="1">
    <location>
        <begin position="47"/>
        <end position="63"/>
    </location>
</feature>
<feature type="compositionally biased region" description="Low complexity" evidence="1">
    <location>
        <begin position="83"/>
        <end position="93"/>
    </location>
</feature>
<name>A0A9W7G618_9STRA</name>
<protein>
    <submittedName>
        <fullName evidence="2">Uncharacterized protein</fullName>
    </submittedName>
</protein>
<feature type="non-terminal residue" evidence="2">
    <location>
        <position position="327"/>
    </location>
</feature>
<evidence type="ECO:0000313" key="3">
    <source>
        <dbReference type="Proteomes" id="UP001165065"/>
    </source>
</evidence>
<comment type="caution">
    <text evidence="2">The sequence shown here is derived from an EMBL/GenBank/DDBJ whole genome shotgun (WGS) entry which is preliminary data.</text>
</comment>
<feature type="compositionally biased region" description="Polar residues" evidence="1">
    <location>
        <begin position="1"/>
        <end position="10"/>
    </location>
</feature>
<dbReference type="EMBL" id="BRYA01000856">
    <property type="protein sequence ID" value="GMI34317.1"/>
    <property type="molecule type" value="Genomic_DNA"/>
</dbReference>
<evidence type="ECO:0000313" key="2">
    <source>
        <dbReference type="EMBL" id="GMI34317.1"/>
    </source>
</evidence>
<reference evidence="3" key="1">
    <citation type="journal article" date="2023" name="Commun. Biol.">
        <title>Genome analysis of Parmales, the sister group of diatoms, reveals the evolutionary specialization of diatoms from phago-mixotrophs to photoautotrophs.</title>
        <authorList>
            <person name="Ban H."/>
            <person name="Sato S."/>
            <person name="Yoshikawa S."/>
            <person name="Yamada K."/>
            <person name="Nakamura Y."/>
            <person name="Ichinomiya M."/>
            <person name="Sato N."/>
            <person name="Blanc-Mathieu R."/>
            <person name="Endo H."/>
            <person name="Kuwata A."/>
            <person name="Ogata H."/>
        </authorList>
    </citation>
    <scope>NUCLEOTIDE SEQUENCE [LARGE SCALE GENOMIC DNA]</scope>
</reference>
<feature type="compositionally biased region" description="Low complexity" evidence="1">
    <location>
        <begin position="19"/>
        <end position="46"/>
    </location>
</feature>
<dbReference type="AlphaFoldDB" id="A0A9W7G618"/>
<sequence>MPQISANDLDSFNFELEGSPLDLDPSLASLNASPSTSFSSNIASTSTDDKENVVLDEKEKNINEDGGNNDKSNLPSENTLVDTSSNNTSTTTSKPLNDDHPTLDDSKIHDTHDNVKDTPGEDNKKPAPQDAAPAIGEEDTVVEGKAEENVDTTEPAIRITTNEPNATPKPAATTTEPATTAFKTPIQEANYRMVNYKDPVRSNDPYIVVWEKCRATGWKWKNAKSVGGLESSSYNYFLPNSRNYKQGAEVGFDYVSGEDGVKEFAKRHWGWIEGLAEKEIEEDDRERKKEKEKKEKKDKEKKDKKKLSKPVYVGHAFGEEYGGRGEE</sequence>
<feature type="region of interest" description="Disordered" evidence="1">
    <location>
        <begin position="1"/>
        <end position="182"/>
    </location>
</feature>
<feature type="compositionally biased region" description="Basic and acidic residues" evidence="1">
    <location>
        <begin position="96"/>
        <end position="127"/>
    </location>
</feature>
<feature type="compositionally biased region" description="Basic and acidic residues" evidence="1">
    <location>
        <begin position="285"/>
        <end position="301"/>
    </location>
</feature>
<organism evidence="2 3">
    <name type="scientific">Triparma columacea</name>
    <dbReference type="NCBI Taxonomy" id="722753"/>
    <lineage>
        <taxon>Eukaryota</taxon>
        <taxon>Sar</taxon>
        <taxon>Stramenopiles</taxon>
        <taxon>Ochrophyta</taxon>
        <taxon>Bolidophyceae</taxon>
        <taxon>Parmales</taxon>
        <taxon>Triparmaceae</taxon>
        <taxon>Triparma</taxon>
    </lineage>
</organism>
<dbReference type="OrthoDB" id="10553044at2759"/>
<dbReference type="Proteomes" id="UP001165065">
    <property type="component" value="Unassembled WGS sequence"/>
</dbReference>
<keyword evidence="3" id="KW-1185">Reference proteome</keyword>
<evidence type="ECO:0000256" key="1">
    <source>
        <dbReference type="SAM" id="MobiDB-lite"/>
    </source>
</evidence>
<accession>A0A9W7G618</accession>
<feature type="compositionally biased region" description="Low complexity" evidence="1">
    <location>
        <begin position="160"/>
        <end position="182"/>
    </location>
</feature>
<feature type="compositionally biased region" description="Polar residues" evidence="1">
    <location>
        <begin position="69"/>
        <end position="82"/>
    </location>
</feature>